<dbReference type="EMBL" id="RARA01000019">
    <property type="protein sequence ID" value="ROT47604.1"/>
    <property type="molecule type" value="Genomic_DNA"/>
</dbReference>
<dbReference type="RefSeq" id="WP_123662309.1">
    <property type="nucleotide sequence ID" value="NZ_RARA01000016.1"/>
</dbReference>
<evidence type="ECO:0000313" key="7">
    <source>
        <dbReference type="EMBL" id="ROT47710.1"/>
    </source>
</evidence>
<gene>
    <name evidence="7" type="ORF">EDM02_00865</name>
    <name evidence="6" type="ORF">EDM02_01370</name>
</gene>
<keyword evidence="4" id="KW-0472">Membrane</keyword>
<evidence type="ECO:0000313" key="6">
    <source>
        <dbReference type="EMBL" id="ROT47604.1"/>
    </source>
</evidence>
<dbReference type="PANTHER" id="PTHR10655">
    <property type="entry name" value="LYSOPHOSPHOLIPASE-RELATED"/>
    <property type="match status" value="1"/>
</dbReference>
<evidence type="ECO:0000256" key="2">
    <source>
        <dbReference type="ARBA" id="ARBA00022801"/>
    </source>
</evidence>
<feature type="domain" description="Phospholipase/carboxylesterase/thioesterase" evidence="5">
    <location>
        <begin position="158"/>
        <end position="290"/>
    </location>
</feature>
<evidence type="ECO:0000256" key="3">
    <source>
        <dbReference type="SAM" id="MobiDB-lite"/>
    </source>
</evidence>
<comment type="caution">
    <text evidence="6">The sequence shown here is derived from an EMBL/GenBank/DDBJ whole genome shotgun (WGS) entry which is preliminary data.</text>
</comment>
<dbReference type="EMBL" id="RARA01000016">
    <property type="protein sequence ID" value="ROT47710.1"/>
    <property type="molecule type" value="Genomic_DNA"/>
</dbReference>
<dbReference type="Proteomes" id="UP000270927">
    <property type="component" value="Unassembled WGS sequence"/>
</dbReference>
<dbReference type="PROSITE" id="PS51257">
    <property type="entry name" value="PROKAR_LIPOPROTEIN"/>
    <property type="match status" value="1"/>
</dbReference>
<feature type="region of interest" description="Disordered" evidence="3">
    <location>
        <begin position="39"/>
        <end position="58"/>
    </location>
</feature>
<dbReference type="PANTHER" id="PTHR10655:SF17">
    <property type="entry name" value="LYSOPHOSPHOLIPASE-LIKE PROTEIN 1"/>
    <property type="match status" value="1"/>
</dbReference>
<keyword evidence="2" id="KW-0378">Hydrolase</keyword>
<keyword evidence="8" id="KW-1185">Reference proteome</keyword>
<dbReference type="AlphaFoldDB" id="A0A3N2QCT0"/>
<keyword evidence="4" id="KW-0812">Transmembrane</keyword>
<dbReference type="OrthoDB" id="9795555at2"/>
<name>A0A3N2QCT0_9BACT</name>
<evidence type="ECO:0000256" key="1">
    <source>
        <dbReference type="ARBA" id="ARBA00006499"/>
    </source>
</evidence>
<feature type="transmembrane region" description="Helical" evidence="4">
    <location>
        <begin position="12"/>
        <end position="31"/>
    </location>
</feature>
<keyword evidence="4" id="KW-1133">Transmembrane helix</keyword>
<organism evidence="6 8">
    <name type="scientific">Candidatus Cardinium hertigii</name>
    <dbReference type="NCBI Taxonomy" id="247481"/>
    <lineage>
        <taxon>Bacteria</taxon>
        <taxon>Pseudomonadati</taxon>
        <taxon>Bacteroidota</taxon>
        <taxon>Cytophagia</taxon>
        <taxon>Cytophagales</taxon>
        <taxon>Amoebophilaceae</taxon>
        <taxon>Candidatus Cardinium</taxon>
    </lineage>
</organism>
<sequence length="317" mass="36548">MALFKFFQKKRQLTYYILLGIGFALLGIGFASSCRDSQPSHNEPLPLHNEPLHSSDNWKNPEEIASTNKPAKVLFVFLHGTTMNGKKHRDSKVINDMQQKFPDWHFMLPNGAYPADATLCRVMGTEFQHDPSKRQFVSLKCIESIMRKVYDKPSLSIEKWETLYKQNKSSFNEMSTELERESRPLMELIKKKQKILNLTNKDTIIAGYSQGAMLGLHLTLTQKEPFLGMVNFSGFLVEPKEYKNNATPIYFINGTLDKIIPIATLETAKEQLAKKGIKPVFEKLDGQDHVVYLSNNLEKWLRQLRYTLPRRNHRGRA</sequence>
<accession>A0A3N2QCT0</accession>
<dbReference type="Gene3D" id="3.40.50.1820">
    <property type="entry name" value="alpha/beta hydrolase"/>
    <property type="match status" value="1"/>
</dbReference>
<protein>
    <recommendedName>
        <fullName evidence="5">Phospholipase/carboxylesterase/thioesterase domain-containing protein</fullName>
    </recommendedName>
</protein>
<dbReference type="GO" id="GO:0016787">
    <property type="term" value="F:hydrolase activity"/>
    <property type="evidence" value="ECO:0007669"/>
    <property type="project" value="UniProtKB-KW"/>
</dbReference>
<dbReference type="InterPro" id="IPR050565">
    <property type="entry name" value="LYPA1-2/EST-like"/>
</dbReference>
<dbReference type="SUPFAM" id="SSF53474">
    <property type="entry name" value="alpha/beta-Hydrolases"/>
    <property type="match status" value="1"/>
</dbReference>
<evidence type="ECO:0000313" key="8">
    <source>
        <dbReference type="Proteomes" id="UP000270927"/>
    </source>
</evidence>
<proteinExistence type="inferred from homology"/>
<evidence type="ECO:0000259" key="5">
    <source>
        <dbReference type="Pfam" id="PF02230"/>
    </source>
</evidence>
<comment type="similarity">
    <text evidence="1">Belongs to the AB hydrolase superfamily. AB hydrolase 2 family.</text>
</comment>
<dbReference type="InterPro" id="IPR003140">
    <property type="entry name" value="PLipase/COase/thioEstase"/>
</dbReference>
<evidence type="ECO:0000256" key="4">
    <source>
        <dbReference type="SAM" id="Phobius"/>
    </source>
</evidence>
<dbReference type="InterPro" id="IPR029058">
    <property type="entry name" value="AB_hydrolase_fold"/>
</dbReference>
<reference evidence="6 8" key="1">
    <citation type="submission" date="2018-09" db="EMBL/GenBank/DDBJ databases">
        <title>Comparative Genomics of Wolbachia-Cardinium Dual Endosymbiosis in a Plant-Parasitic Nematode.</title>
        <authorList>
            <person name="Brown A.M.V."/>
            <person name="Wasala S.K."/>
            <person name="Howe D.K."/>
            <person name="Peetz A.B."/>
            <person name="Zasada I.A."/>
            <person name="Denver D.R."/>
        </authorList>
    </citation>
    <scope>NUCLEOTIDE SEQUENCE [LARGE SCALE GENOMIC DNA]</scope>
    <source>
        <strain evidence="6 8">Pp_1</strain>
    </source>
</reference>
<dbReference type="Pfam" id="PF02230">
    <property type="entry name" value="Abhydrolase_2"/>
    <property type="match status" value="1"/>
</dbReference>